<evidence type="ECO:0000313" key="1">
    <source>
        <dbReference type="EMBL" id="KAE8393549.1"/>
    </source>
</evidence>
<proteinExistence type="predicted"/>
<protein>
    <submittedName>
        <fullName evidence="1">Uncharacterized protein</fullName>
    </submittedName>
</protein>
<dbReference type="EMBL" id="ML735229">
    <property type="protein sequence ID" value="KAE8393549.1"/>
    <property type="molecule type" value="Genomic_DNA"/>
</dbReference>
<name>A0A5N7CI32_PETAA</name>
<sequence>MATARIESSLPVQSLFFLPGGVPATHSLVLRYGKLDSPMLSGPIRWVPRDATFGKVPVSVVHAEDSVHLRHPTQLSRPVEDVVVGPAHRCL</sequence>
<dbReference type="AlphaFoldDB" id="A0A5N7CI32"/>
<dbReference type="Proteomes" id="UP000326877">
    <property type="component" value="Unassembled WGS sequence"/>
</dbReference>
<reference evidence="1" key="1">
    <citation type="submission" date="2019-04" db="EMBL/GenBank/DDBJ databases">
        <title>Friends and foes A comparative genomics studyof 23 Aspergillus species from section Flavi.</title>
        <authorList>
            <consortium name="DOE Joint Genome Institute"/>
            <person name="Kjaerbolling I."/>
            <person name="Vesth T."/>
            <person name="Frisvad J.C."/>
            <person name="Nybo J.L."/>
            <person name="Theobald S."/>
            <person name="Kildgaard S."/>
            <person name="Isbrandt T."/>
            <person name="Kuo A."/>
            <person name="Sato A."/>
            <person name="Lyhne E.K."/>
            <person name="Kogle M.E."/>
            <person name="Wiebenga A."/>
            <person name="Kun R.S."/>
            <person name="Lubbers R.J."/>
            <person name="Makela M.R."/>
            <person name="Barry K."/>
            <person name="Chovatia M."/>
            <person name="Clum A."/>
            <person name="Daum C."/>
            <person name="Haridas S."/>
            <person name="He G."/>
            <person name="LaButti K."/>
            <person name="Lipzen A."/>
            <person name="Mondo S."/>
            <person name="Riley R."/>
            <person name="Salamov A."/>
            <person name="Simmons B.A."/>
            <person name="Magnuson J.K."/>
            <person name="Henrissat B."/>
            <person name="Mortensen U.H."/>
            <person name="Larsen T.O."/>
            <person name="Devries R.P."/>
            <person name="Grigoriev I.V."/>
            <person name="Machida M."/>
            <person name="Baker S.E."/>
            <person name="Andersen M.R."/>
        </authorList>
    </citation>
    <scope>NUCLEOTIDE SEQUENCE [LARGE SCALE GENOMIC DNA]</scope>
    <source>
        <strain evidence="1">IBT 14317</strain>
    </source>
</reference>
<accession>A0A5N7CI32</accession>
<organism evidence="1">
    <name type="scientific">Petromyces alliaceus</name>
    <name type="common">Aspergillus alliaceus</name>
    <dbReference type="NCBI Taxonomy" id="209559"/>
    <lineage>
        <taxon>Eukaryota</taxon>
        <taxon>Fungi</taxon>
        <taxon>Dikarya</taxon>
        <taxon>Ascomycota</taxon>
        <taxon>Pezizomycotina</taxon>
        <taxon>Eurotiomycetes</taxon>
        <taxon>Eurotiomycetidae</taxon>
        <taxon>Eurotiales</taxon>
        <taxon>Aspergillaceae</taxon>
        <taxon>Aspergillus</taxon>
        <taxon>Aspergillus subgen. Circumdati</taxon>
    </lineage>
</organism>
<gene>
    <name evidence="1" type="ORF">BDV23DRAFT_149365</name>
</gene>